<dbReference type="InterPro" id="IPR000814">
    <property type="entry name" value="TBP"/>
</dbReference>
<proteinExistence type="inferred from homology"/>
<evidence type="ECO:0000313" key="4">
    <source>
        <dbReference type="EMBL" id="GAI81518.1"/>
    </source>
</evidence>
<keyword evidence="3" id="KW-0804">Transcription</keyword>
<dbReference type="PRINTS" id="PR00686">
    <property type="entry name" value="TIFACTORIID"/>
</dbReference>
<evidence type="ECO:0000256" key="1">
    <source>
        <dbReference type="ARBA" id="ARBA00005560"/>
    </source>
</evidence>
<evidence type="ECO:0008006" key="5">
    <source>
        <dbReference type="Google" id="ProtNLM"/>
    </source>
</evidence>
<dbReference type="GO" id="GO:0006352">
    <property type="term" value="P:DNA-templated transcription initiation"/>
    <property type="evidence" value="ECO:0007669"/>
    <property type="project" value="InterPro"/>
</dbReference>
<feature type="non-terminal residue" evidence="4">
    <location>
        <position position="1"/>
    </location>
</feature>
<evidence type="ECO:0000256" key="3">
    <source>
        <dbReference type="ARBA" id="ARBA00023163"/>
    </source>
</evidence>
<dbReference type="GO" id="GO:0003677">
    <property type="term" value="F:DNA binding"/>
    <property type="evidence" value="ECO:0007669"/>
    <property type="project" value="UniProtKB-KW"/>
</dbReference>
<dbReference type="EMBL" id="BARW01009522">
    <property type="protein sequence ID" value="GAI81518.1"/>
    <property type="molecule type" value="Genomic_DNA"/>
</dbReference>
<keyword evidence="2" id="KW-0238">DNA-binding</keyword>
<gene>
    <name evidence="4" type="ORF">S12H4_19120</name>
</gene>
<name>X1RLM9_9ZZZZ</name>
<dbReference type="InterPro" id="IPR012295">
    <property type="entry name" value="TBP_dom_sf"/>
</dbReference>
<protein>
    <recommendedName>
        <fullName evidence="5">TATA-box-binding protein</fullName>
    </recommendedName>
</protein>
<sequence length="125" mass="13951">RSIDEAIRELNFVAKTLNVGLIEPNICNIVAISDLGHLGHVVDLEQISLIREIASIYEPEQFPGAIIKIPLRKENMATILLFASGKLICVGLRKLEDIKEAIEKLVSLINAPYPYRKKVLKNGTF</sequence>
<comment type="similarity">
    <text evidence="1">Belongs to the TBP family.</text>
</comment>
<organism evidence="4">
    <name type="scientific">marine sediment metagenome</name>
    <dbReference type="NCBI Taxonomy" id="412755"/>
    <lineage>
        <taxon>unclassified sequences</taxon>
        <taxon>metagenomes</taxon>
        <taxon>ecological metagenomes</taxon>
    </lineage>
</organism>
<evidence type="ECO:0000256" key="2">
    <source>
        <dbReference type="ARBA" id="ARBA00023125"/>
    </source>
</evidence>
<accession>X1RLM9</accession>
<dbReference type="Pfam" id="PF00352">
    <property type="entry name" value="TBP"/>
    <property type="match status" value="1"/>
</dbReference>
<dbReference type="Gene3D" id="3.30.310.10">
    <property type="entry name" value="TATA-Binding Protein"/>
    <property type="match status" value="1"/>
</dbReference>
<reference evidence="4" key="1">
    <citation type="journal article" date="2014" name="Front. Microbiol.">
        <title>High frequency of phylogenetically diverse reductive dehalogenase-homologous genes in deep subseafloor sedimentary metagenomes.</title>
        <authorList>
            <person name="Kawai M."/>
            <person name="Futagami T."/>
            <person name="Toyoda A."/>
            <person name="Takaki Y."/>
            <person name="Nishi S."/>
            <person name="Hori S."/>
            <person name="Arai W."/>
            <person name="Tsubouchi T."/>
            <person name="Morono Y."/>
            <person name="Uchiyama I."/>
            <person name="Ito T."/>
            <person name="Fujiyama A."/>
            <person name="Inagaki F."/>
            <person name="Takami H."/>
        </authorList>
    </citation>
    <scope>NUCLEOTIDE SEQUENCE</scope>
    <source>
        <strain evidence="4">Expedition CK06-06</strain>
    </source>
</reference>
<comment type="caution">
    <text evidence="4">The sequence shown here is derived from an EMBL/GenBank/DDBJ whole genome shotgun (WGS) entry which is preliminary data.</text>
</comment>
<dbReference type="SUPFAM" id="SSF55945">
    <property type="entry name" value="TATA-box binding protein-like"/>
    <property type="match status" value="1"/>
</dbReference>
<dbReference type="AlphaFoldDB" id="X1RLM9"/>